<dbReference type="SUPFAM" id="SSF52768">
    <property type="entry name" value="Arginase/deacetylase"/>
    <property type="match status" value="1"/>
</dbReference>
<dbReference type="InterPro" id="IPR044150">
    <property type="entry name" value="HDAC_classIV"/>
</dbReference>
<dbReference type="PRINTS" id="PR01270">
    <property type="entry name" value="HDASUPER"/>
</dbReference>
<evidence type="ECO:0000259" key="3">
    <source>
        <dbReference type="Pfam" id="PF00850"/>
    </source>
</evidence>
<dbReference type="Gene3D" id="3.40.800.20">
    <property type="entry name" value="Histone deacetylase domain"/>
    <property type="match status" value="1"/>
</dbReference>
<dbReference type="AlphaFoldDB" id="A0A1G7DCB3"/>
<evidence type="ECO:0000256" key="1">
    <source>
        <dbReference type="ARBA" id="ARBA00005947"/>
    </source>
</evidence>
<dbReference type="InterPro" id="IPR023696">
    <property type="entry name" value="Ureohydrolase_dom_sf"/>
</dbReference>
<evidence type="ECO:0000256" key="2">
    <source>
        <dbReference type="ARBA" id="ARBA00022801"/>
    </source>
</evidence>
<dbReference type="RefSeq" id="WP_074537252.1">
    <property type="nucleotide sequence ID" value="NZ_FNBD01000001.1"/>
</dbReference>
<dbReference type="InterPro" id="IPR023801">
    <property type="entry name" value="His_deacetylse_dom"/>
</dbReference>
<proteinExistence type="inferred from homology"/>
<dbReference type="InterPro" id="IPR000286">
    <property type="entry name" value="HDACs"/>
</dbReference>
<dbReference type="InterPro" id="IPR037138">
    <property type="entry name" value="His_deacetylse_dom_sf"/>
</dbReference>
<dbReference type="GO" id="GO:0004407">
    <property type="term" value="F:histone deacetylase activity"/>
    <property type="evidence" value="ECO:0007669"/>
    <property type="project" value="InterPro"/>
</dbReference>
<dbReference type="CDD" id="cd09993">
    <property type="entry name" value="HDAC_classIV"/>
    <property type="match status" value="1"/>
</dbReference>
<name>A0A1G7DCB3_9FLAO</name>
<feature type="domain" description="Histone deacetylase" evidence="3">
    <location>
        <begin position="19"/>
        <end position="280"/>
    </location>
</feature>
<accession>A0A1G7DCB3</accession>
<dbReference type="PANTHER" id="PTHR10625">
    <property type="entry name" value="HISTONE DEACETYLASE HDAC1-RELATED"/>
    <property type="match status" value="1"/>
</dbReference>
<dbReference type="EMBL" id="FNBD01000001">
    <property type="protein sequence ID" value="SDE48586.1"/>
    <property type="molecule type" value="Genomic_DNA"/>
</dbReference>
<evidence type="ECO:0000313" key="5">
    <source>
        <dbReference type="Proteomes" id="UP000182114"/>
    </source>
</evidence>
<organism evidence="4 5">
    <name type="scientific">Cellulophaga baltica</name>
    <dbReference type="NCBI Taxonomy" id="76594"/>
    <lineage>
        <taxon>Bacteria</taxon>
        <taxon>Pseudomonadati</taxon>
        <taxon>Bacteroidota</taxon>
        <taxon>Flavobacteriia</taxon>
        <taxon>Flavobacteriales</taxon>
        <taxon>Flavobacteriaceae</taxon>
        <taxon>Cellulophaga</taxon>
    </lineage>
</organism>
<dbReference type="eggNOG" id="COG0123">
    <property type="taxonomic scope" value="Bacteria"/>
</dbReference>
<dbReference type="Proteomes" id="UP000182114">
    <property type="component" value="Unassembled WGS sequence"/>
</dbReference>
<dbReference type="GO" id="GO:0016787">
    <property type="term" value="F:hydrolase activity"/>
    <property type="evidence" value="ECO:0007669"/>
    <property type="project" value="UniProtKB-KW"/>
</dbReference>
<sequence length="300" mass="33811">MLKIACHPIYKHHLPDGHRFPMAKYDLLPQQLLYEGTCQKENFFEPEIPNDKYILAVHDAEYYYDLLNIKIDPKAARKIGFPLSEDLVERERIIADGTMKACDYALINGVAMNIAGGTHHAYSDHGEAFCMLNDQAIGARYLQAKKLAMQILIVDLDVHQGNGTAEIFQNDTSVFTFSMHGKSNYPFKKEVSDLDIALETGTQDETYLALLKKTLPELIEKVQPNFIFYLSGVDVLASDKLGTLALSLEACKKRDEIVLQACFDHKIPVQCSMGGGYSPDIKIIIEAHANTFRMAQRIFF</sequence>
<keyword evidence="5" id="KW-1185">Reference proteome</keyword>
<dbReference type="PANTHER" id="PTHR10625:SF19">
    <property type="entry name" value="HISTONE DEACETYLASE 12"/>
    <property type="match status" value="1"/>
</dbReference>
<comment type="similarity">
    <text evidence="1">Belongs to the histone deacetylase family.</text>
</comment>
<evidence type="ECO:0000313" key="4">
    <source>
        <dbReference type="EMBL" id="SDE48586.1"/>
    </source>
</evidence>
<protein>
    <submittedName>
        <fullName evidence="4">Acetoin utilization deacetylase AcuC</fullName>
    </submittedName>
</protein>
<gene>
    <name evidence="4" type="ORF">SAMN04487992_101446</name>
</gene>
<keyword evidence="2" id="KW-0378">Hydrolase</keyword>
<dbReference type="Pfam" id="PF00850">
    <property type="entry name" value="Hist_deacetyl"/>
    <property type="match status" value="1"/>
</dbReference>
<reference evidence="5" key="1">
    <citation type="submission" date="2016-10" db="EMBL/GenBank/DDBJ databases">
        <authorList>
            <person name="Varghese N."/>
            <person name="Submissions S."/>
        </authorList>
    </citation>
    <scope>NUCLEOTIDE SEQUENCE [LARGE SCALE GENOMIC DNA]</scope>
    <source>
        <strain evidence="5">DSM 24729</strain>
    </source>
</reference>
<dbReference type="GO" id="GO:0040029">
    <property type="term" value="P:epigenetic regulation of gene expression"/>
    <property type="evidence" value="ECO:0007669"/>
    <property type="project" value="TreeGrafter"/>
</dbReference>